<reference evidence="10" key="3">
    <citation type="submission" date="2018-02" db="EMBL/GenBank/DDBJ databases">
        <authorList>
            <person name="Handem S."/>
        </authorList>
    </citation>
    <scope>NUCLEOTIDE SEQUENCE [LARGE SCALE GENOMIC DNA]</scope>
    <source>
        <strain evidence="7 11">Spain2270</strain>
        <strain evidence="10">Spain939</strain>
    </source>
</reference>
<dbReference type="PANTHER" id="PTHR40448:SF1">
    <property type="entry name" value="TWO-COMPONENT SENSOR HISTIDINE KINASE"/>
    <property type="match status" value="1"/>
</dbReference>
<evidence type="ECO:0000313" key="6">
    <source>
        <dbReference type="EMBL" id="RJP83040.1"/>
    </source>
</evidence>
<dbReference type="RefSeq" id="WP_000961370.1">
    <property type="nucleotide sequence ID" value="NZ_CFGT01000001.1"/>
</dbReference>
<dbReference type="Pfam" id="PF14501">
    <property type="entry name" value="HATPase_c_5"/>
    <property type="match status" value="1"/>
</dbReference>
<proteinExistence type="predicted"/>
<sequence length="422" mass="49153">MLVSLRIVSILFDLFLGIIFFYRPLSQKEKSRRICIFTSLLLFFHALLTILFSGANLFLVGNLILSIAEYYFLGLYFGYAVQESSFWIFCQMSLTLLAGTILNQAVQLFSPLSVISENLIAMLFYLAVAFLLSLLVTLVLRQLFRAHQKLVYTVSKGTWLYQFIVPFLSICFAFTVSAIQGQVFEKDYLSFVSVLALIVLTFSSLYFTLYLSQQQQRYYQSILETEQMTFQLREMKQSKKDYRRIQRIQHDLKNQHLILLALLKEDPEQAKSYLQSMTNSIENQTVCYSKNTTINFLLNQKLQDKVEDIQLEIDCFVPQRLEINPDILAVLLGNLLDNSLEACMRLSNKEDRVLILGIRYFQKKLFIAIENSFDENELVIRKERQTEGWGLKNIERLVTNHRGTMKNFIQNGRHKTEVILLV</sequence>
<keyword evidence="4" id="KW-0418">Kinase</keyword>
<dbReference type="InterPro" id="IPR036890">
    <property type="entry name" value="HATPase_C_sf"/>
</dbReference>
<feature type="transmembrane region" description="Helical" evidence="1">
    <location>
        <begin position="34"/>
        <end position="52"/>
    </location>
</feature>
<evidence type="ECO:0000259" key="2">
    <source>
        <dbReference type="Pfam" id="PF14501"/>
    </source>
</evidence>
<dbReference type="EMBL" id="RAHZ01000057">
    <property type="protein sequence ID" value="RJY07652.1"/>
    <property type="molecule type" value="Genomic_DNA"/>
</dbReference>
<keyword evidence="1" id="KW-0472">Membrane</keyword>
<dbReference type="Proteomes" id="UP000743672">
    <property type="component" value="Unassembled WGS sequence"/>
</dbReference>
<feature type="transmembrane region" description="Helical" evidence="1">
    <location>
        <begin position="118"/>
        <end position="140"/>
    </location>
</feature>
<protein>
    <submittedName>
        <fullName evidence="5">GHKL domain-containing protein</fullName>
    </submittedName>
    <submittedName>
        <fullName evidence="4">Sensor histidine kinase</fullName>
    </submittedName>
</protein>
<dbReference type="Proteomes" id="UP000266144">
    <property type="component" value="Unassembled WGS sequence"/>
</dbReference>
<evidence type="ECO:0000313" key="10">
    <source>
        <dbReference type="Proteomes" id="UP000266144"/>
    </source>
</evidence>
<keyword evidence="1" id="KW-0812">Transmembrane</keyword>
<dbReference type="Proteomes" id="UP000285038">
    <property type="component" value="Unassembled WGS sequence"/>
</dbReference>
<dbReference type="EMBL" id="PTQV01000026">
    <property type="protein sequence ID" value="RJP83040.1"/>
    <property type="molecule type" value="Genomic_DNA"/>
</dbReference>
<reference evidence="8 9" key="1">
    <citation type="submission" date="2015-03" db="EMBL/GenBank/DDBJ databases">
        <authorList>
            <consortium name="Pathogen Informatics"/>
        </authorList>
    </citation>
    <scope>NUCLEOTIDE SEQUENCE [LARGE SCALE GENOMIC DNA]</scope>
    <source>
        <strain evidence="8">SMRU2248</strain>
        <strain evidence="3 9">SMRU737</strain>
    </source>
</reference>
<feature type="transmembrane region" description="Helical" evidence="1">
    <location>
        <begin position="58"/>
        <end position="79"/>
    </location>
</feature>
<dbReference type="SUPFAM" id="SSF55874">
    <property type="entry name" value="ATPase domain of HSP90 chaperone/DNA topoisomerase II/histidine kinase"/>
    <property type="match status" value="1"/>
</dbReference>
<evidence type="ECO:0000313" key="3">
    <source>
        <dbReference type="EMBL" id="CEY54839.1"/>
    </source>
</evidence>
<evidence type="ECO:0000313" key="8">
    <source>
        <dbReference type="Proteomes" id="UP000041827"/>
    </source>
</evidence>
<evidence type="ECO:0000256" key="1">
    <source>
        <dbReference type="SAM" id="Phobius"/>
    </source>
</evidence>
<dbReference type="GO" id="GO:0042802">
    <property type="term" value="F:identical protein binding"/>
    <property type="evidence" value="ECO:0007669"/>
    <property type="project" value="TreeGrafter"/>
</dbReference>
<keyword evidence="4" id="KW-0808">Transferase</keyword>
<evidence type="ECO:0000313" key="5">
    <source>
        <dbReference type="EMBL" id="MBF9673582.1"/>
    </source>
</evidence>
<feature type="transmembrane region" description="Helical" evidence="1">
    <location>
        <begin position="6"/>
        <end position="22"/>
    </location>
</feature>
<accession>A0A1S9ZRX0</accession>
<evidence type="ECO:0000313" key="7">
    <source>
        <dbReference type="EMBL" id="RJY07652.1"/>
    </source>
</evidence>
<name>A0A0U0CNF6_9STRE</name>
<dbReference type="EMBL" id="CFGT01000001">
    <property type="protein sequence ID" value="CEY54839.1"/>
    <property type="molecule type" value="Genomic_DNA"/>
</dbReference>
<gene>
    <name evidence="6" type="ORF">C5O68_04610</name>
    <name evidence="7" type="ORF">D6867_09345</name>
    <name evidence="3" type="ORF">ERS020247_00073</name>
    <name evidence="4" type="ORF">ERS021757_01428</name>
    <name evidence="5" type="ORF">IAI20_05615</name>
</gene>
<dbReference type="Proteomes" id="UP000041827">
    <property type="component" value="Unassembled WGS sequence"/>
</dbReference>
<reference evidence="6" key="4">
    <citation type="submission" date="2018-02" db="EMBL/GenBank/DDBJ databases">
        <authorList>
            <person name="Cohen D.B."/>
            <person name="Kent A.D."/>
        </authorList>
    </citation>
    <scope>NUCLEOTIDE SEQUENCE</scope>
    <source>
        <strain evidence="6">Spain939</strain>
    </source>
</reference>
<keyword evidence="1" id="KW-1133">Transmembrane helix</keyword>
<dbReference type="AlphaFoldDB" id="A0A0U0CNF6"/>
<accession>A0A0U0CNF6</accession>
<reference evidence="4" key="2">
    <citation type="submission" date="2015-03" db="EMBL/GenBank/DDBJ databases">
        <authorList>
            <person name="Murphy D."/>
        </authorList>
    </citation>
    <scope>NUCLEOTIDE SEQUENCE [LARGE SCALE GENOMIC DNA]</scope>
    <source>
        <strain evidence="4">SMRU2248</strain>
    </source>
</reference>
<dbReference type="Proteomes" id="UP000048179">
    <property type="component" value="Unassembled WGS sequence"/>
</dbReference>
<dbReference type="EMBL" id="CMJT01000012">
    <property type="protein sequence ID" value="CKB05010.1"/>
    <property type="molecule type" value="Genomic_DNA"/>
</dbReference>
<feature type="transmembrane region" description="Helical" evidence="1">
    <location>
        <begin position="86"/>
        <end position="106"/>
    </location>
</feature>
<evidence type="ECO:0000313" key="11">
    <source>
        <dbReference type="Proteomes" id="UP000285038"/>
    </source>
</evidence>
<dbReference type="EMBL" id="JACSZI010000020">
    <property type="protein sequence ID" value="MBF9673582.1"/>
    <property type="molecule type" value="Genomic_DNA"/>
</dbReference>
<evidence type="ECO:0000313" key="4">
    <source>
        <dbReference type="EMBL" id="CKB05010.1"/>
    </source>
</evidence>
<feature type="domain" description="Sensor histidine kinase NatK-like C-terminal" evidence="2">
    <location>
        <begin position="328"/>
        <end position="413"/>
    </location>
</feature>
<organism evidence="4 8">
    <name type="scientific">Streptococcus pseudopneumoniae</name>
    <dbReference type="NCBI Taxonomy" id="257758"/>
    <lineage>
        <taxon>Bacteria</taxon>
        <taxon>Bacillati</taxon>
        <taxon>Bacillota</taxon>
        <taxon>Bacilli</taxon>
        <taxon>Lactobacillales</taxon>
        <taxon>Streptococcaceae</taxon>
        <taxon>Streptococcus</taxon>
    </lineage>
</organism>
<keyword evidence="11" id="KW-1185">Reference proteome</keyword>
<evidence type="ECO:0000313" key="9">
    <source>
        <dbReference type="Proteomes" id="UP000048179"/>
    </source>
</evidence>
<dbReference type="GO" id="GO:0016301">
    <property type="term" value="F:kinase activity"/>
    <property type="evidence" value="ECO:0007669"/>
    <property type="project" value="UniProtKB-KW"/>
</dbReference>
<reference evidence="5" key="5">
    <citation type="journal article" date="2020" name="J. Clin. Microbiol.">
        <title>Streptococcus pseudopneumoniae: Use of whole genome sequences to validate methods used for identification.</title>
        <authorList>
            <person name="Jensen C.S."/>
            <person name="Iversen K.H."/>
            <person name="Dargis R."/>
            <person name="Shewmaker P."/>
            <person name="Rasmussen S."/>
            <person name="Christensen J.J."/>
            <person name="Nielsen X.C."/>
        </authorList>
    </citation>
    <scope>NUCLEOTIDE SEQUENCE</scope>
    <source>
        <strain evidence="5">256-03</strain>
    </source>
</reference>
<feature type="transmembrane region" description="Helical" evidence="1">
    <location>
        <begin position="160"/>
        <end position="179"/>
    </location>
</feature>
<dbReference type="InterPro" id="IPR032834">
    <property type="entry name" value="NatK-like_C"/>
</dbReference>
<dbReference type="PANTHER" id="PTHR40448">
    <property type="entry name" value="TWO-COMPONENT SENSOR HISTIDINE KINASE"/>
    <property type="match status" value="1"/>
</dbReference>
<feature type="transmembrane region" description="Helical" evidence="1">
    <location>
        <begin position="191"/>
        <end position="211"/>
    </location>
</feature>